<dbReference type="SUPFAM" id="SSF52317">
    <property type="entry name" value="Class I glutamine amidotransferase-like"/>
    <property type="match status" value="1"/>
</dbReference>
<dbReference type="PANTHER" id="PTHR42695:SF5">
    <property type="entry name" value="GLUTAMINE AMIDOTRANSFERASE YLR126C-RELATED"/>
    <property type="match status" value="1"/>
</dbReference>
<dbReference type="PROSITE" id="PS51273">
    <property type="entry name" value="GATASE_TYPE_1"/>
    <property type="match status" value="1"/>
</dbReference>
<reference evidence="2 3" key="1">
    <citation type="submission" date="2016-08" db="EMBL/GenBank/DDBJ databases">
        <authorList>
            <person name="Seilhamer J.J."/>
        </authorList>
    </citation>
    <scope>NUCLEOTIDE SEQUENCE [LARGE SCALE GENOMIC DNA]</scope>
    <source>
        <strain evidence="2 3">PH27A</strain>
    </source>
</reference>
<proteinExistence type="predicted"/>
<dbReference type="CDD" id="cd01741">
    <property type="entry name" value="GATase1_1"/>
    <property type="match status" value="1"/>
</dbReference>
<dbReference type="InterPro" id="IPR044992">
    <property type="entry name" value="ChyE-like"/>
</dbReference>
<dbReference type="GO" id="GO:0005829">
    <property type="term" value="C:cytosol"/>
    <property type="evidence" value="ECO:0007669"/>
    <property type="project" value="TreeGrafter"/>
</dbReference>
<dbReference type="Proteomes" id="UP000094291">
    <property type="component" value="Unassembled WGS sequence"/>
</dbReference>
<evidence type="ECO:0000259" key="1">
    <source>
        <dbReference type="Pfam" id="PF00117"/>
    </source>
</evidence>
<evidence type="ECO:0000313" key="2">
    <source>
        <dbReference type="EMBL" id="ODC05483.1"/>
    </source>
</evidence>
<dbReference type="EMBL" id="MDTQ01000001">
    <property type="protein sequence ID" value="ODC05483.1"/>
    <property type="molecule type" value="Genomic_DNA"/>
</dbReference>
<name>A0A1E2VEU2_9GAMM</name>
<dbReference type="OrthoDB" id="9813383at2"/>
<protein>
    <recommendedName>
        <fullName evidence="1">Glutamine amidotransferase domain-containing protein</fullName>
    </recommendedName>
</protein>
<dbReference type="Gene3D" id="3.40.50.880">
    <property type="match status" value="1"/>
</dbReference>
<organism evidence="2 3">
    <name type="scientific">Terasakiispira papahanaumokuakeensis</name>
    <dbReference type="NCBI Taxonomy" id="197479"/>
    <lineage>
        <taxon>Bacteria</taxon>
        <taxon>Pseudomonadati</taxon>
        <taxon>Pseudomonadota</taxon>
        <taxon>Gammaproteobacteria</taxon>
        <taxon>Oceanospirillales</taxon>
        <taxon>Terasakiispira</taxon>
    </lineage>
</organism>
<sequence>MNIGILVTGIPPESLRETYPSYAGMFVDLLAPFMPQTRFRVYDVQANQWPKSPQDCDGWIITGSKSGVYEDLPWMRQLQALIRDIADSDQRLVGICFGHQIMAAALGATVEKYSGGWGIGRHHYAMKKPQQLHLERSFLGEDQPDDLVLNAMHQDQVMSCPPGAQVLASSDFCPYAALVYEQGMLSFQPHPEFSIDYERDLLQDRQGITIEPEQAQTAIAGLTAQARIDNPLVGRWIARFLQGL</sequence>
<gene>
    <name evidence="2" type="ORF">BFW38_14225</name>
</gene>
<accession>A0A1E2VEU2</accession>
<evidence type="ECO:0000313" key="3">
    <source>
        <dbReference type="Proteomes" id="UP000094291"/>
    </source>
</evidence>
<comment type="caution">
    <text evidence="2">The sequence shown here is derived from an EMBL/GenBank/DDBJ whole genome shotgun (WGS) entry which is preliminary data.</text>
</comment>
<dbReference type="AlphaFoldDB" id="A0A1E2VEU2"/>
<dbReference type="InterPro" id="IPR017926">
    <property type="entry name" value="GATASE"/>
</dbReference>
<dbReference type="PANTHER" id="PTHR42695">
    <property type="entry name" value="GLUTAMINE AMIDOTRANSFERASE YLR126C-RELATED"/>
    <property type="match status" value="1"/>
</dbReference>
<feature type="domain" description="Glutamine amidotransferase" evidence="1">
    <location>
        <begin position="53"/>
        <end position="196"/>
    </location>
</feature>
<dbReference type="Pfam" id="PF00117">
    <property type="entry name" value="GATase"/>
    <property type="match status" value="1"/>
</dbReference>
<dbReference type="STRING" id="197479.BFW38_14225"/>
<keyword evidence="3" id="KW-1185">Reference proteome</keyword>
<dbReference type="InterPro" id="IPR029062">
    <property type="entry name" value="Class_I_gatase-like"/>
</dbReference>